<keyword evidence="1" id="KW-0812">Transmembrane</keyword>
<dbReference type="InterPro" id="IPR050587">
    <property type="entry name" value="GNT1/Glycosyltrans_8"/>
</dbReference>
<keyword evidence="1" id="KW-1133">Transmembrane helix</keyword>
<dbReference type="InterPro" id="IPR029044">
    <property type="entry name" value="Nucleotide-diphossugar_trans"/>
</dbReference>
<dbReference type="OrthoDB" id="2014201at2759"/>
<protein>
    <submittedName>
        <fullName evidence="2">Glycosyltransferase family 8 protein</fullName>
    </submittedName>
</protein>
<dbReference type="SUPFAM" id="SSF53448">
    <property type="entry name" value="Nucleotide-diphospho-sugar transferases"/>
    <property type="match status" value="1"/>
</dbReference>
<keyword evidence="1" id="KW-0472">Membrane</keyword>
<dbReference type="Gene3D" id="3.90.550.10">
    <property type="entry name" value="Spore Coat Polysaccharide Biosynthesis Protein SpsA, Chain A"/>
    <property type="match status" value="1"/>
</dbReference>
<sequence>MEQWMKLLRFNSLRTSEDATDVETFKVRLARWFAIRRIRTSFFAATIILVLVLSIHFIDLTTVSRAVHQVKSDPPQISNRPPKVDDGVVWSNYAYVQYVTNENYLCNSLMILEALHRSGSKADKIMLFPENWQLSNEIGSENRMMLNQARERYETKLIPISVQTSTKGDPTWKDSFTKLLAFNQTQYKRVISLDSDATVKQHMDELFLTPSSPVAMPRAYWLDQPFLSSQLILLEPSTVEWDRIKTYIDQKDSGFDMDILNTIYKDSCIVLPHRRYNLISAEFRGSSESHRKYLGSEEAWNGTLVLEEAKFVHFSDWPLPKPWIKASESDIADRQPECRKGTGGGGDDCTDRDIWLNLYKDFSERRQRVCGHQYDKRDTPTTATSSHRVRSKYDFEVI</sequence>
<evidence type="ECO:0000313" key="3">
    <source>
        <dbReference type="Proteomes" id="UP000799764"/>
    </source>
</evidence>
<feature type="transmembrane region" description="Helical" evidence="1">
    <location>
        <begin position="38"/>
        <end position="58"/>
    </location>
</feature>
<evidence type="ECO:0000256" key="1">
    <source>
        <dbReference type="SAM" id="Phobius"/>
    </source>
</evidence>
<dbReference type="PANTHER" id="PTHR11183">
    <property type="entry name" value="GLYCOGENIN SUBFAMILY MEMBER"/>
    <property type="match status" value="1"/>
</dbReference>
<dbReference type="Proteomes" id="UP000799764">
    <property type="component" value="Unassembled WGS sequence"/>
</dbReference>
<proteinExistence type="predicted"/>
<keyword evidence="3" id="KW-1185">Reference proteome</keyword>
<comment type="caution">
    <text evidence="2">The sequence shown here is derived from an EMBL/GenBank/DDBJ whole genome shotgun (WGS) entry which is preliminary data.</text>
</comment>
<dbReference type="AlphaFoldDB" id="A0A9P4PFA2"/>
<dbReference type="EMBL" id="MU001504">
    <property type="protein sequence ID" value="KAF2441974.1"/>
    <property type="molecule type" value="Genomic_DNA"/>
</dbReference>
<accession>A0A9P4PFA2</accession>
<organism evidence="2 3">
    <name type="scientific">Karstenula rhodostoma CBS 690.94</name>
    <dbReference type="NCBI Taxonomy" id="1392251"/>
    <lineage>
        <taxon>Eukaryota</taxon>
        <taxon>Fungi</taxon>
        <taxon>Dikarya</taxon>
        <taxon>Ascomycota</taxon>
        <taxon>Pezizomycotina</taxon>
        <taxon>Dothideomycetes</taxon>
        <taxon>Pleosporomycetidae</taxon>
        <taxon>Pleosporales</taxon>
        <taxon>Massarineae</taxon>
        <taxon>Didymosphaeriaceae</taxon>
        <taxon>Karstenula</taxon>
    </lineage>
</organism>
<evidence type="ECO:0000313" key="2">
    <source>
        <dbReference type="EMBL" id="KAF2441974.1"/>
    </source>
</evidence>
<reference evidence="2" key="1">
    <citation type="journal article" date="2020" name="Stud. Mycol.">
        <title>101 Dothideomycetes genomes: a test case for predicting lifestyles and emergence of pathogens.</title>
        <authorList>
            <person name="Haridas S."/>
            <person name="Albert R."/>
            <person name="Binder M."/>
            <person name="Bloem J."/>
            <person name="Labutti K."/>
            <person name="Salamov A."/>
            <person name="Andreopoulos B."/>
            <person name="Baker S."/>
            <person name="Barry K."/>
            <person name="Bills G."/>
            <person name="Bluhm B."/>
            <person name="Cannon C."/>
            <person name="Castanera R."/>
            <person name="Culley D."/>
            <person name="Daum C."/>
            <person name="Ezra D."/>
            <person name="Gonzalez J."/>
            <person name="Henrissat B."/>
            <person name="Kuo A."/>
            <person name="Liang C."/>
            <person name="Lipzen A."/>
            <person name="Lutzoni F."/>
            <person name="Magnuson J."/>
            <person name="Mondo S."/>
            <person name="Nolan M."/>
            <person name="Ohm R."/>
            <person name="Pangilinan J."/>
            <person name="Park H.-J."/>
            <person name="Ramirez L."/>
            <person name="Alfaro M."/>
            <person name="Sun H."/>
            <person name="Tritt A."/>
            <person name="Yoshinaga Y."/>
            <person name="Zwiers L.-H."/>
            <person name="Turgeon B."/>
            <person name="Goodwin S."/>
            <person name="Spatafora J."/>
            <person name="Crous P."/>
            <person name="Grigoriev I."/>
        </authorList>
    </citation>
    <scope>NUCLEOTIDE SEQUENCE</scope>
    <source>
        <strain evidence="2">CBS 690.94</strain>
    </source>
</reference>
<name>A0A9P4PFA2_9PLEO</name>
<gene>
    <name evidence="2" type="ORF">P171DRAFT_391517</name>
</gene>